<evidence type="ECO:0000256" key="2">
    <source>
        <dbReference type="ARBA" id="ARBA00008873"/>
    </source>
</evidence>
<evidence type="ECO:0000256" key="5">
    <source>
        <dbReference type="ARBA" id="ARBA00022989"/>
    </source>
</evidence>
<sequence length="559" mass="61471">MSETLILPVSADPFFHAHERRQSRPHQRPGRLAPPFQLPRIPSGATIPTEKQQQDYTLNDSPPQQHSRSLSTASHELQRPSNESQQSLSVGKRSFNAKSTAVAAAMASHPNVSRFTERLLRASENHSLLHGILADPESRRIFYFMFLNLAFMGVQSTYGFLTGSLGLISDSIHMFFDCVALLVGVCAAVMSKWPPSTKFPYGYGKIDTLAGLGNGIFLMLISVEIVYEAIERLFGGSEVQRTTELLLVSIAGLAVNCVGIFAFHGHHGHHHGHDHEHHHHGGENMEGIYLHIMADALGSVAVVISTLLVQFTGWSGWDPLASCIIAVLIFASTIPLVLSTTKILLLSLDSNIEYNLRDVLGGITSIRGVAGYTAPKFWLADIKKDSHDHDHHHHDHDHAHSHDHSHSHQHSHDHDHHDHRAHTHPHQHDHATKSNCSQDHTSSEPHSHTPSRHPTILGTIHVQISQYADTRDVQSRVSEYFRTRNMDIVVQYEREGDNKCWCAAGRISTPKTGGMKTPVTGSFSAGFPSGFMAQQQIGGSGGGGGTGSPLKESSTLKML</sequence>
<evidence type="ECO:0000256" key="6">
    <source>
        <dbReference type="ARBA" id="ARBA00023065"/>
    </source>
</evidence>
<feature type="transmembrane region" description="Helical" evidence="8">
    <location>
        <begin position="141"/>
        <end position="160"/>
    </location>
</feature>
<dbReference type="GO" id="GO:0006882">
    <property type="term" value="P:intracellular zinc ion homeostasis"/>
    <property type="evidence" value="ECO:0007669"/>
    <property type="project" value="InterPro"/>
</dbReference>
<reference evidence="11 12" key="1">
    <citation type="submission" date="2023-08" db="EMBL/GenBank/DDBJ databases">
        <title>Black Yeasts Isolated from many extreme environments.</title>
        <authorList>
            <person name="Coleine C."/>
            <person name="Stajich J.E."/>
            <person name="Selbmann L."/>
        </authorList>
    </citation>
    <scope>NUCLEOTIDE SEQUENCE [LARGE SCALE GENOMIC DNA]</scope>
    <source>
        <strain evidence="11 12">CCFEE 5910</strain>
    </source>
</reference>
<dbReference type="FunFam" id="1.20.1510.10:FF:000014">
    <property type="entry name" value="Cation efflux protein/ zinc transporter"/>
    <property type="match status" value="1"/>
</dbReference>
<dbReference type="GO" id="GO:0005385">
    <property type="term" value="F:zinc ion transmembrane transporter activity"/>
    <property type="evidence" value="ECO:0007669"/>
    <property type="project" value="UniProtKB-UniRule"/>
</dbReference>
<dbReference type="GO" id="GO:0005789">
    <property type="term" value="C:endoplasmic reticulum membrane"/>
    <property type="evidence" value="ECO:0007669"/>
    <property type="project" value="UniProtKB-SubCell"/>
</dbReference>
<dbReference type="PANTHER" id="PTHR45755:SF4">
    <property type="entry name" value="ZINC TRANSPORTER 7"/>
    <property type="match status" value="1"/>
</dbReference>
<evidence type="ECO:0000313" key="11">
    <source>
        <dbReference type="EMBL" id="KAK5088680.1"/>
    </source>
</evidence>
<feature type="transmembrane region" description="Helical" evidence="8">
    <location>
        <begin position="319"/>
        <end position="338"/>
    </location>
</feature>
<dbReference type="InterPro" id="IPR027469">
    <property type="entry name" value="Cation_efflux_TMD_sf"/>
</dbReference>
<evidence type="ECO:0000256" key="8">
    <source>
        <dbReference type="RuleBase" id="RU369017"/>
    </source>
</evidence>
<organism evidence="11 12">
    <name type="scientific">Lithohypha guttulata</name>
    <dbReference type="NCBI Taxonomy" id="1690604"/>
    <lineage>
        <taxon>Eukaryota</taxon>
        <taxon>Fungi</taxon>
        <taxon>Dikarya</taxon>
        <taxon>Ascomycota</taxon>
        <taxon>Pezizomycotina</taxon>
        <taxon>Eurotiomycetes</taxon>
        <taxon>Chaetothyriomycetidae</taxon>
        <taxon>Chaetothyriales</taxon>
        <taxon>Trichomeriaceae</taxon>
        <taxon>Lithohypha</taxon>
    </lineage>
</organism>
<feature type="compositionally biased region" description="Polar residues" evidence="9">
    <location>
        <begin position="49"/>
        <end position="89"/>
    </location>
</feature>
<keyword evidence="8" id="KW-0256">Endoplasmic reticulum</keyword>
<keyword evidence="5 8" id="KW-1133">Transmembrane helix</keyword>
<dbReference type="InterPro" id="IPR045316">
    <property type="entry name" value="Msc2-like"/>
</dbReference>
<evidence type="ECO:0000256" key="4">
    <source>
        <dbReference type="ARBA" id="ARBA00022692"/>
    </source>
</evidence>
<protein>
    <recommendedName>
        <fullName evidence="8">Zinc transporter</fullName>
    </recommendedName>
</protein>
<dbReference type="SUPFAM" id="SSF161111">
    <property type="entry name" value="Cation efflux protein transmembrane domain-like"/>
    <property type="match status" value="1"/>
</dbReference>
<dbReference type="Pfam" id="PF01545">
    <property type="entry name" value="Cation_efflux"/>
    <property type="match status" value="1"/>
</dbReference>
<evidence type="ECO:0000256" key="1">
    <source>
        <dbReference type="ARBA" id="ARBA00004141"/>
    </source>
</evidence>
<dbReference type="Proteomes" id="UP001309876">
    <property type="component" value="Unassembled WGS sequence"/>
</dbReference>
<keyword evidence="7 8" id="KW-0472">Membrane</keyword>
<feature type="compositionally biased region" description="Basic and acidic residues" evidence="9">
    <location>
        <begin position="396"/>
        <end position="418"/>
    </location>
</feature>
<keyword evidence="12" id="KW-1185">Reference proteome</keyword>
<proteinExistence type="inferred from homology"/>
<dbReference type="EMBL" id="JAVRRJ010000002">
    <property type="protein sequence ID" value="KAK5088680.1"/>
    <property type="molecule type" value="Genomic_DNA"/>
</dbReference>
<accession>A0AAN7YCQ2</accession>
<evidence type="ECO:0000256" key="3">
    <source>
        <dbReference type="ARBA" id="ARBA00022448"/>
    </source>
</evidence>
<feature type="transmembrane region" description="Helical" evidence="8">
    <location>
        <begin position="245"/>
        <end position="267"/>
    </location>
</feature>
<dbReference type="AlphaFoldDB" id="A0AAN7YCQ2"/>
<comment type="caution">
    <text evidence="11">The sequence shown here is derived from an EMBL/GenBank/DDBJ whole genome shotgun (WGS) entry which is preliminary data.</text>
</comment>
<feature type="compositionally biased region" description="Gly residues" evidence="9">
    <location>
        <begin position="538"/>
        <end position="547"/>
    </location>
</feature>
<dbReference type="GO" id="GO:0005794">
    <property type="term" value="C:Golgi apparatus"/>
    <property type="evidence" value="ECO:0007669"/>
    <property type="project" value="TreeGrafter"/>
</dbReference>
<evidence type="ECO:0000313" key="12">
    <source>
        <dbReference type="Proteomes" id="UP001309876"/>
    </source>
</evidence>
<dbReference type="GO" id="GO:0031410">
    <property type="term" value="C:cytoplasmic vesicle"/>
    <property type="evidence" value="ECO:0007669"/>
    <property type="project" value="TreeGrafter"/>
</dbReference>
<feature type="region of interest" description="Disordered" evidence="9">
    <location>
        <begin position="388"/>
        <end position="454"/>
    </location>
</feature>
<comment type="subcellular location">
    <subcellularLocation>
        <location evidence="8">Endoplasmic reticulum membrane</location>
        <topology evidence="8">Multi-pass membrane protein</topology>
    </subcellularLocation>
    <subcellularLocation>
        <location evidence="1">Membrane</location>
        <topology evidence="1">Multi-pass membrane protein</topology>
    </subcellularLocation>
</comment>
<feature type="region of interest" description="Disordered" evidence="9">
    <location>
        <begin position="537"/>
        <end position="559"/>
    </location>
</feature>
<feature type="transmembrane region" description="Helical" evidence="8">
    <location>
        <begin position="172"/>
        <end position="190"/>
    </location>
</feature>
<feature type="region of interest" description="Disordered" evidence="9">
    <location>
        <begin position="19"/>
        <end position="91"/>
    </location>
</feature>
<gene>
    <name evidence="11" type="primary">MSC2</name>
    <name evidence="11" type="ORF">LTR05_002900</name>
</gene>
<feature type="domain" description="Cation efflux protein transmembrane" evidence="10">
    <location>
        <begin position="141"/>
        <end position="345"/>
    </location>
</feature>
<evidence type="ECO:0000256" key="9">
    <source>
        <dbReference type="SAM" id="MobiDB-lite"/>
    </source>
</evidence>
<dbReference type="NCBIfam" id="TIGR01297">
    <property type="entry name" value="CDF"/>
    <property type="match status" value="1"/>
</dbReference>
<name>A0AAN7YCQ2_9EURO</name>
<comment type="similarity">
    <text evidence="2 8">Belongs to the cation diffusion facilitator (CDF) transporter (TC 2.A.4) family. SLC30A subfamily.</text>
</comment>
<feature type="transmembrane region" description="Helical" evidence="8">
    <location>
        <begin position="288"/>
        <end position="313"/>
    </location>
</feature>
<dbReference type="GO" id="GO:1904257">
    <property type="term" value="P:zinc ion import into Golgi lumen"/>
    <property type="evidence" value="ECO:0007669"/>
    <property type="project" value="TreeGrafter"/>
</dbReference>
<keyword evidence="3 8" id="KW-0813">Transport</keyword>
<keyword evidence="4 8" id="KW-0812">Transmembrane</keyword>
<dbReference type="InterPro" id="IPR058533">
    <property type="entry name" value="Cation_efflux_TM"/>
</dbReference>
<feature type="transmembrane region" description="Helical" evidence="8">
    <location>
        <begin position="211"/>
        <end position="230"/>
    </location>
</feature>
<evidence type="ECO:0000256" key="7">
    <source>
        <dbReference type="ARBA" id="ARBA00023136"/>
    </source>
</evidence>
<dbReference type="PANTHER" id="PTHR45755">
    <property type="match status" value="1"/>
</dbReference>
<dbReference type="Gene3D" id="1.20.1510.10">
    <property type="entry name" value="Cation efflux protein transmembrane domain"/>
    <property type="match status" value="1"/>
</dbReference>
<dbReference type="InterPro" id="IPR002524">
    <property type="entry name" value="Cation_efflux"/>
</dbReference>
<keyword evidence="6 8" id="KW-0406">Ion transport</keyword>
<evidence type="ECO:0000259" key="10">
    <source>
        <dbReference type="Pfam" id="PF01545"/>
    </source>
</evidence>
<comment type="function">
    <text evidence="8">Functions as a zinc transporter.</text>
</comment>